<sequence>MVQQRILPPAEPLSDDPASIHRKTAMRPLPSQRMRATGTLYGVAPRGRSIGAIPVSTSTPTPAYSEAPIRPGIEANRYKNQGYKPLSYGAAS</sequence>
<feature type="region of interest" description="Disordered" evidence="1">
    <location>
        <begin position="1"/>
        <end position="33"/>
    </location>
</feature>
<dbReference type="EMBL" id="JACIHP010000005">
    <property type="protein sequence ID" value="MBB4492431.1"/>
    <property type="molecule type" value="Genomic_DNA"/>
</dbReference>
<organism evidence="2 3">
    <name type="scientific">Agrobacterium radiobacter</name>
    <dbReference type="NCBI Taxonomy" id="362"/>
    <lineage>
        <taxon>Bacteria</taxon>
        <taxon>Pseudomonadati</taxon>
        <taxon>Pseudomonadota</taxon>
        <taxon>Alphaproteobacteria</taxon>
        <taxon>Hyphomicrobiales</taxon>
        <taxon>Rhizobiaceae</taxon>
        <taxon>Rhizobium/Agrobacterium group</taxon>
        <taxon>Agrobacterium</taxon>
        <taxon>Agrobacterium tumefaciens complex</taxon>
    </lineage>
</organism>
<evidence type="ECO:0000313" key="3">
    <source>
        <dbReference type="Proteomes" id="UP000534590"/>
    </source>
</evidence>
<comment type="caution">
    <text evidence="2">The sequence shown here is derived from an EMBL/GenBank/DDBJ whole genome shotgun (WGS) entry which is preliminary data.</text>
</comment>
<reference evidence="2 3" key="1">
    <citation type="submission" date="2020-08" db="EMBL/GenBank/DDBJ databases">
        <title>Genomic Encyclopedia of Type Strains, Phase IV (KMG-V): Genome sequencing to study the core and pangenomes of soil and plant-associated prokaryotes.</title>
        <authorList>
            <person name="Whitman W."/>
        </authorList>
    </citation>
    <scope>NUCLEOTIDE SEQUENCE [LARGE SCALE GENOMIC DNA]</scope>
    <source>
        <strain evidence="2 3">SEMIA 461</strain>
    </source>
</reference>
<gene>
    <name evidence="2" type="ORF">GGE40_004276</name>
</gene>
<proteinExistence type="predicted"/>
<protein>
    <submittedName>
        <fullName evidence="2">Uncharacterized protein</fullName>
    </submittedName>
</protein>
<evidence type="ECO:0000313" key="2">
    <source>
        <dbReference type="EMBL" id="MBB4492431.1"/>
    </source>
</evidence>
<accession>A0ABR6JC45</accession>
<keyword evidence="3" id="KW-1185">Reference proteome</keyword>
<dbReference type="Proteomes" id="UP000534590">
    <property type="component" value="Unassembled WGS sequence"/>
</dbReference>
<name>A0ABR6JC45_AGRRD</name>
<evidence type="ECO:0000256" key="1">
    <source>
        <dbReference type="SAM" id="MobiDB-lite"/>
    </source>
</evidence>